<keyword evidence="3" id="KW-1185">Reference proteome</keyword>
<dbReference type="EMBL" id="JADCKB010000022">
    <property type="protein sequence ID" value="MBE5040798.1"/>
    <property type="molecule type" value="Genomic_DNA"/>
</dbReference>
<gene>
    <name evidence="2" type="ORF">INF28_10040</name>
</gene>
<proteinExistence type="predicted"/>
<keyword evidence="1" id="KW-0812">Transmembrane</keyword>
<reference evidence="2" key="1">
    <citation type="submission" date="2020-10" db="EMBL/GenBank/DDBJ databases">
        <title>ChiBAC.</title>
        <authorList>
            <person name="Zenner C."/>
            <person name="Hitch T.C.A."/>
            <person name="Clavel T."/>
        </authorList>
    </citation>
    <scope>NUCLEOTIDE SEQUENCE</scope>
    <source>
        <strain evidence="2">DSM 107454</strain>
    </source>
</reference>
<evidence type="ECO:0000313" key="3">
    <source>
        <dbReference type="Proteomes" id="UP000806542"/>
    </source>
</evidence>
<keyword evidence="1" id="KW-1133">Transmembrane helix</keyword>
<feature type="transmembrane region" description="Helical" evidence="1">
    <location>
        <begin position="12"/>
        <end position="35"/>
    </location>
</feature>
<evidence type="ECO:0000256" key="1">
    <source>
        <dbReference type="SAM" id="Phobius"/>
    </source>
</evidence>
<dbReference type="Proteomes" id="UP000806542">
    <property type="component" value="Unassembled WGS sequence"/>
</dbReference>
<evidence type="ECO:0000313" key="2">
    <source>
        <dbReference type="EMBL" id="MBE5040798.1"/>
    </source>
</evidence>
<accession>A0A9D5RC97</accession>
<dbReference type="RefSeq" id="WP_226393352.1">
    <property type="nucleotide sequence ID" value="NZ_JADCKB010000022.1"/>
</dbReference>
<sequence>MFSASVTVSNSVPYLMSIVKLLSMFLIGFGAYHFIHAICGLVSDENNENQDDK</sequence>
<dbReference type="AlphaFoldDB" id="A0A9D5RC97"/>
<name>A0A9D5RC97_9FIRM</name>
<protein>
    <submittedName>
        <fullName evidence="2">Uncharacterized protein</fullName>
    </submittedName>
</protein>
<comment type="caution">
    <text evidence="2">The sequence shown here is derived from an EMBL/GenBank/DDBJ whole genome shotgun (WGS) entry which is preliminary data.</text>
</comment>
<keyword evidence="1" id="KW-0472">Membrane</keyword>
<organism evidence="2 3">
    <name type="scientific">Ructibacterium gallinarum</name>
    <dbReference type="NCBI Taxonomy" id="2779355"/>
    <lineage>
        <taxon>Bacteria</taxon>
        <taxon>Bacillati</taxon>
        <taxon>Bacillota</taxon>
        <taxon>Clostridia</taxon>
        <taxon>Eubacteriales</taxon>
        <taxon>Oscillospiraceae</taxon>
        <taxon>Ructibacterium</taxon>
    </lineage>
</organism>